<dbReference type="EMBL" id="OCNE01000001">
    <property type="protein sequence ID" value="SOD58196.1"/>
    <property type="molecule type" value="Genomic_DNA"/>
</dbReference>
<feature type="transmembrane region" description="Helical" evidence="1">
    <location>
        <begin position="38"/>
        <end position="56"/>
    </location>
</feature>
<evidence type="ECO:0000313" key="2">
    <source>
        <dbReference type="EMBL" id="SOD58196.1"/>
    </source>
</evidence>
<evidence type="ECO:0000256" key="1">
    <source>
        <dbReference type="SAM" id="Phobius"/>
    </source>
</evidence>
<evidence type="ECO:0008006" key="4">
    <source>
        <dbReference type="Google" id="ProtNLM"/>
    </source>
</evidence>
<sequence>MAHLRRSGGGRDEESEVYRITGARQSLDDDVRGRQRRYIAAMVVRTLAVLLTALLWNVSLPLAVVTLVLGVTLPYIAVVVANAGRENVPALPSTFVGESVAPRALPAGQREAHKRS</sequence>
<accession>A0A286DHW1</accession>
<evidence type="ECO:0000313" key="3">
    <source>
        <dbReference type="Proteomes" id="UP000219072"/>
    </source>
</evidence>
<dbReference type="OrthoDB" id="4229919at2"/>
<keyword evidence="1" id="KW-1133">Transmembrane helix</keyword>
<name>A0A286DHW1_9ACTN</name>
<proteinExistence type="predicted"/>
<organism evidence="2 3">
    <name type="scientific">Streptomyces zhaozhouensis</name>
    <dbReference type="NCBI Taxonomy" id="1300267"/>
    <lineage>
        <taxon>Bacteria</taxon>
        <taxon>Bacillati</taxon>
        <taxon>Actinomycetota</taxon>
        <taxon>Actinomycetes</taxon>
        <taxon>Kitasatosporales</taxon>
        <taxon>Streptomycetaceae</taxon>
        <taxon>Streptomyces</taxon>
    </lineage>
</organism>
<dbReference type="Pfam" id="PF11298">
    <property type="entry name" value="DUF3099"/>
    <property type="match status" value="1"/>
</dbReference>
<reference evidence="2 3" key="1">
    <citation type="submission" date="2017-09" db="EMBL/GenBank/DDBJ databases">
        <authorList>
            <person name="Ehlers B."/>
            <person name="Leendertz F.H."/>
        </authorList>
    </citation>
    <scope>NUCLEOTIDE SEQUENCE [LARGE SCALE GENOMIC DNA]</scope>
    <source>
        <strain evidence="2 3">CGMCC 4.7095</strain>
    </source>
</reference>
<dbReference type="InterPro" id="IPR021449">
    <property type="entry name" value="DUF3099"/>
</dbReference>
<keyword evidence="3" id="KW-1185">Reference proteome</keyword>
<gene>
    <name evidence="2" type="ORF">SAMN06297387_10129</name>
</gene>
<dbReference type="Proteomes" id="UP000219072">
    <property type="component" value="Unassembled WGS sequence"/>
</dbReference>
<protein>
    <recommendedName>
        <fullName evidence="4">DUF3099 domain-containing protein</fullName>
    </recommendedName>
</protein>
<dbReference type="AlphaFoldDB" id="A0A286DHW1"/>
<feature type="transmembrane region" description="Helical" evidence="1">
    <location>
        <begin position="62"/>
        <end position="83"/>
    </location>
</feature>
<keyword evidence="1" id="KW-0472">Membrane</keyword>
<keyword evidence="1" id="KW-0812">Transmembrane</keyword>
<dbReference type="RefSeq" id="WP_097228826.1">
    <property type="nucleotide sequence ID" value="NZ_OCNE01000001.1"/>
</dbReference>